<comment type="caution">
    <text evidence="1">The sequence shown here is derived from an EMBL/GenBank/DDBJ whole genome shotgun (WGS) entry which is preliminary data.</text>
</comment>
<protein>
    <submittedName>
        <fullName evidence="1">DUF1173 family protein</fullName>
    </submittedName>
</protein>
<dbReference type="Pfam" id="PF06666">
    <property type="entry name" value="DUF1173"/>
    <property type="match status" value="1"/>
</dbReference>
<keyword evidence="2" id="KW-1185">Reference proteome</keyword>
<sequence>MHAAYKLHERRDTIFEISGQRFEPSNPGFAEAIARAHAGRLRPRCLCRSEGAEMYVARLAHGYVVKRMPDTGNRHAADCPSFAPSAEQTGLAPLLGSAIREDPATGITTLRLDFPLFRSRQTGYSTVASSSAHVYGVSASGTKLSMGGLLHYLWEHAGLTRWHPGFEGKRTWAIIRRHLQRAADHVIAGGCSLGARLYVPEPFSLANQDEIRARRWANWSSAAAQEGRHQQLSLLIAEVKEVLPARHGHKAVVKHVPDVAFTLDEPICKAIGQRFSRELGMWTSGPDIRMLMLATFELRPAGVPAICGIHLMPVTRQWLPVDTMNEQQLVEQLVRDGRSFKKLLRYDLRCGEGQPSVALLDRGEPAKLLIA</sequence>
<name>A0ABW7FB71_9BURK</name>
<accession>A0ABW7FB71</accession>
<evidence type="ECO:0000313" key="1">
    <source>
        <dbReference type="EMBL" id="MFG6433020.1"/>
    </source>
</evidence>
<dbReference type="InterPro" id="IPR009553">
    <property type="entry name" value="DUF1173"/>
</dbReference>
<reference evidence="1 2" key="1">
    <citation type="submission" date="2024-08" db="EMBL/GenBank/DDBJ databases">
        <authorList>
            <person name="Lu H."/>
        </authorList>
    </citation>
    <scope>NUCLEOTIDE SEQUENCE [LARGE SCALE GENOMIC DNA]</scope>
    <source>
        <strain evidence="1 2">LYH14W</strain>
    </source>
</reference>
<dbReference type="RefSeq" id="WP_394483360.1">
    <property type="nucleotide sequence ID" value="NZ_JBIGHV010000010.1"/>
</dbReference>
<proteinExistence type="predicted"/>
<evidence type="ECO:0000313" key="2">
    <source>
        <dbReference type="Proteomes" id="UP001606210"/>
    </source>
</evidence>
<gene>
    <name evidence="1" type="ORF">ACG00Y_24105</name>
</gene>
<dbReference type="EMBL" id="JBIGHV010000010">
    <property type="protein sequence ID" value="MFG6433020.1"/>
    <property type="molecule type" value="Genomic_DNA"/>
</dbReference>
<organism evidence="1 2">
    <name type="scientific">Pelomonas parva</name>
    <dbReference type="NCBI Taxonomy" id="3299032"/>
    <lineage>
        <taxon>Bacteria</taxon>
        <taxon>Pseudomonadati</taxon>
        <taxon>Pseudomonadota</taxon>
        <taxon>Betaproteobacteria</taxon>
        <taxon>Burkholderiales</taxon>
        <taxon>Sphaerotilaceae</taxon>
        <taxon>Roseateles</taxon>
    </lineage>
</organism>
<dbReference type="Proteomes" id="UP001606210">
    <property type="component" value="Unassembled WGS sequence"/>
</dbReference>